<dbReference type="Proteomes" id="UP001187192">
    <property type="component" value="Unassembled WGS sequence"/>
</dbReference>
<gene>
    <name evidence="2" type="ORF">TIFTF001_052043</name>
</gene>
<name>A0AA88EDJ2_FICCA</name>
<dbReference type="AlphaFoldDB" id="A0AA88EDJ2"/>
<accession>A0AA88EDJ2</accession>
<evidence type="ECO:0000313" key="2">
    <source>
        <dbReference type="EMBL" id="GMN72641.1"/>
    </source>
</evidence>
<reference evidence="2" key="1">
    <citation type="submission" date="2023-07" db="EMBL/GenBank/DDBJ databases">
        <title>draft genome sequence of fig (Ficus carica).</title>
        <authorList>
            <person name="Takahashi T."/>
            <person name="Nishimura K."/>
        </authorList>
    </citation>
    <scope>NUCLEOTIDE SEQUENCE</scope>
</reference>
<keyword evidence="3" id="KW-1185">Reference proteome</keyword>
<evidence type="ECO:0000313" key="3">
    <source>
        <dbReference type="Proteomes" id="UP001187192"/>
    </source>
</evidence>
<comment type="caution">
    <text evidence="2">The sequence shown here is derived from an EMBL/GenBank/DDBJ whole genome shotgun (WGS) entry which is preliminary data.</text>
</comment>
<sequence length="46" mass="4646">MWWRPGAGGGPGMGWGPTGGVVIGDGGKVAGPPSPATEKIRVRKFI</sequence>
<proteinExistence type="predicted"/>
<dbReference type="EMBL" id="BTGU01010406">
    <property type="protein sequence ID" value="GMN72641.1"/>
    <property type="molecule type" value="Genomic_DNA"/>
</dbReference>
<feature type="compositionally biased region" description="Gly residues" evidence="1">
    <location>
        <begin position="1"/>
        <end position="29"/>
    </location>
</feature>
<protein>
    <submittedName>
        <fullName evidence="2">Uncharacterized protein</fullName>
    </submittedName>
</protein>
<evidence type="ECO:0000256" key="1">
    <source>
        <dbReference type="SAM" id="MobiDB-lite"/>
    </source>
</evidence>
<feature type="region of interest" description="Disordered" evidence="1">
    <location>
        <begin position="1"/>
        <end position="46"/>
    </location>
</feature>
<organism evidence="2 3">
    <name type="scientific">Ficus carica</name>
    <name type="common">Common fig</name>
    <dbReference type="NCBI Taxonomy" id="3494"/>
    <lineage>
        <taxon>Eukaryota</taxon>
        <taxon>Viridiplantae</taxon>
        <taxon>Streptophyta</taxon>
        <taxon>Embryophyta</taxon>
        <taxon>Tracheophyta</taxon>
        <taxon>Spermatophyta</taxon>
        <taxon>Magnoliopsida</taxon>
        <taxon>eudicotyledons</taxon>
        <taxon>Gunneridae</taxon>
        <taxon>Pentapetalae</taxon>
        <taxon>rosids</taxon>
        <taxon>fabids</taxon>
        <taxon>Rosales</taxon>
        <taxon>Moraceae</taxon>
        <taxon>Ficeae</taxon>
        <taxon>Ficus</taxon>
    </lineage>
</organism>